<reference evidence="3" key="1">
    <citation type="submission" date="2019-05" db="EMBL/GenBank/DDBJ databases">
        <title>Isolation, diversity and antifungal activity of Actinobacteria from wheat.</title>
        <authorList>
            <person name="Yu B."/>
        </authorList>
    </citation>
    <scope>NUCLEOTIDE SEQUENCE [LARGE SCALE GENOMIC DNA]</scope>
    <source>
        <strain evidence="3">NEAU-HEGS1-5</strain>
    </source>
</reference>
<proteinExistence type="predicted"/>
<dbReference type="InterPro" id="IPR013325">
    <property type="entry name" value="RNA_pol_sigma_r2"/>
</dbReference>
<keyword evidence="4" id="KW-1185">Reference proteome</keyword>
<dbReference type="SUPFAM" id="SSF54427">
    <property type="entry name" value="NTF2-like"/>
    <property type="match status" value="1"/>
</dbReference>
<dbReference type="Pfam" id="PF04542">
    <property type="entry name" value="Sigma70_r2"/>
    <property type="match status" value="1"/>
</dbReference>
<feature type="domain" description="RNA polymerase sigma-70 region 2" evidence="2">
    <location>
        <begin position="13"/>
        <end position="74"/>
    </location>
</feature>
<evidence type="ECO:0000313" key="3">
    <source>
        <dbReference type="EMBL" id="TLP57790.1"/>
    </source>
</evidence>
<dbReference type="Gene3D" id="1.10.1740.10">
    <property type="match status" value="1"/>
</dbReference>
<name>A0A5R8YWE5_9ACTN</name>
<gene>
    <name evidence="3" type="ORF">FED44_19655</name>
</gene>
<sequence length="240" mass="25441">MMGETPAAEAFAGHRELLFSIVYNMLGTVGDTEDVLQETWLAWAARDVTGIANPRAYLVRVAVNQALAHQSALRRRKETYLGPWLPEPLVTGPNAAEPAVRGESVSIALLVVVTERFVATAFGGDLPALMEMLAPDVVLWPDGGGRSAVGGPRPVRGRDKVARVVVANARGGVDVRYHQVDGDPSVVVFAEDAPLAVMVLDLEAGGEQVRDIYVVSNPDKLGSVPGQAAEGGSEPPSRRS</sequence>
<dbReference type="SUPFAM" id="SSF88946">
    <property type="entry name" value="Sigma2 domain of RNA polymerase sigma factors"/>
    <property type="match status" value="1"/>
</dbReference>
<dbReference type="InterPro" id="IPR007627">
    <property type="entry name" value="RNA_pol_sigma70_r2"/>
</dbReference>
<dbReference type="PANTHER" id="PTHR30173:SF36">
    <property type="entry name" value="ECF RNA POLYMERASE SIGMA FACTOR SIGJ"/>
    <property type="match status" value="1"/>
</dbReference>
<dbReference type="GO" id="GO:0006352">
    <property type="term" value="P:DNA-templated transcription initiation"/>
    <property type="evidence" value="ECO:0007669"/>
    <property type="project" value="InterPro"/>
</dbReference>
<dbReference type="Proteomes" id="UP000309033">
    <property type="component" value="Unassembled WGS sequence"/>
</dbReference>
<dbReference type="GO" id="GO:0016987">
    <property type="term" value="F:sigma factor activity"/>
    <property type="evidence" value="ECO:0007669"/>
    <property type="project" value="TreeGrafter"/>
</dbReference>
<dbReference type="AlphaFoldDB" id="A0A5R8YWE5"/>
<comment type="caution">
    <text evidence="3">The sequence shown here is derived from an EMBL/GenBank/DDBJ whole genome shotgun (WGS) entry which is preliminary data.</text>
</comment>
<accession>A0A5R8YWE5</accession>
<organism evidence="3 4">
    <name type="scientific">Microbispora triticiradicis</name>
    <dbReference type="NCBI Taxonomy" id="2200763"/>
    <lineage>
        <taxon>Bacteria</taxon>
        <taxon>Bacillati</taxon>
        <taxon>Actinomycetota</taxon>
        <taxon>Actinomycetes</taxon>
        <taxon>Streptosporangiales</taxon>
        <taxon>Streptosporangiaceae</taxon>
        <taxon>Microbispora</taxon>
    </lineage>
</organism>
<protein>
    <submittedName>
        <fullName evidence="3">RNA polymerase subunit sigma-24</fullName>
    </submittedName>
</protein>
<dbReference type="PANTHER" id="PTHR30173">
    <property type="entry name" value="SIGMA 19 FACTOR"/>
    <property type="match status" value="1"/>
</dbReference>
<dbReference type="InterPro" id="IPR052704">
    <property type="entry name" value="ECF_Sigma-70_Domain"/>
</dbReference>
<dbReference type="OrthoDB" id="3672769at2"/>
<feature type="region of interest" description="Disordered" evidence="1">
    <location>
        <begin position="218"/>
        <end position="240"/>
    </location>
</feature>
<evidence type="ECO:0000256" key="1">
    <source>
        <dbReference type="SAM" id="MobiDB-lite"/>
    </source>
</evidence>
<dbReference type="InterPro" id="IPR032710">
    <property type="entry name" value="NTF2-like_dom_sf"/>
</dbReference>
<evidence type="ECO:0000259" key="2">
    <source>
        <dbReference type="Pfam" id="PF04542"/>
    </source>
</evidence>
<dbReference type="Gene3D" id="3.10.450.50">
    <property type="match status" value="1"/>
</dbReference>
<evidence type="ECO:0000313" key="4">
    <source>
        <dbReference type="Proteomes" id="UP000309033"/>
    </source>
</evidence>
<dbReference type="EMBL" id="VANP01000007">
    <property type="protein sequence ID" value="TLP57790.1"/>
    <property type="molecule type" value="Genomic_DNA"/>
</dbReference>